<dbReference type="KEGG" id="nao:Y958_10605"/>
<proteinExistence type="predicted"/>
<reference evidence="1 2" key="1">
    <citation type="submission" date="2017-06" db="EMBL/GenBank/DDBJ databases">
        <title>Complete genome sequence of Nitrospirillum amazonense strain CBAmC, an endophytic nitrogen-fixing and plant growth-promoting bacterium, isolated from sugarcane.</title>
        <authorList>
            <person name="Schwab S."/>
            <person name="dos Santos Teixeira K.R."/>
            <person name="Simoes Araujo J.L."/>
            <person name="Soares Vidal M."/>
            <person name="Borges de Freitas H.R."/>
            <person name="Rivello Crivelaro A.L."/>
            <person name="Bueno de Camargo Nunes A."/>
            <person name="dos Santos C.M."/>
            <person name="Palmeira da Silva Rosa D."/>
            <person name="da Silva Padilha D."/>
            <person name="da Silva E."/>
            <person name="Araujo Terra L."/>
            <person name="Soares Mendes V."/>
            <person name="Farinelli L."/>
            <person name="Magalhaes Cruz L."/>
            <person name="Baldani J.I."/>
        </authorList>
    </citation>
    <scope>NUCLEOTIDE SEQUENCE [LARGE SCALE GENOMIC DNA]</scope>
    <source>
        <strain evidence="1 2">CBAmC</strain>
    </source>
</reference>
<accession>A0A248JR49</accession>
<evidence type="ECO:0000313" key="1">
    <source>
        <dbReference type="EMBL" id="ASG21223.1"/>
    </source>
</evidence>
<dbReference type="Proteomes" id="UP000197153">
    <property type="component" value="Chromosome 1"/>
</dbReference>
<dbReference type="EMBL" id="CP022110">
    <property type="protein sequence ID" value="ASG21223.1"/>
    <property type="molecule type" value="Genomic_DNA"/>
</dbReference>
<evidence type="ECO:0000313" key="2">
    <source>
        <dbReference type="Proteomes" id="UP000197153"/>
    </source>
</evidence>
<organism evidence="1 2">
    <name type="scientific">Nitrospirillum viridazoti CBAmc</name>
    <dbReference type="NCBI Taxonomy" id="1441467"/>
    <lineage>
        <taxon>Bacteria</taxon>
        <taxon>Pseudomonadati</taxon>
        <taxon>Pseudomonadota</taxon>
        <taxon>Alphaproteobacteria</taxon>
        <taxon>Rhodospirillales</taxon>
        <taxon>Azospirillaceae</taxon>
        <taxon>Nitrospirillum</taxon>
        <taxon>Nitrospirillum viridazoti</taxon>
    </lineage>
</organism>
<gene>
    <name evidence="1" type="ORF">Y958_10605</name>
</gene>
<sequence length="98" mass="10358">MEPEALTAGTNVLLLMVPLFARLPEVMVTAADVPVTLMSARAGYCHDVASARTDAPSSRALVRFGAEARMRESSWQYGFGVKRGPGADGAPGRSCFKG</sequence>
<protein>
    <submittedName>
        <fullName evidence="1">Uncharacterized protein</fullName>
    </submittedName>
</protein>
<name>A0A248JR49_9PROT</name>
<keyword evidence="2" id="KW-1185">Reference proteome</keyword>
<dbReference type="AlphaFoldDB" id="A0A248JR49"/>